<feature type="domain" description="Glycoside hydrolase family 5" evidence="8">
    <location>
        <begin position="49"/>
        <end position="305"/>
    </location>
</feature>
<evidence type="ECO:0000256" key="3">
    <source>
        <dbReference type="ARBA" id="ARBA00012601"/>
    </source>
</evidence>
<dbReference type="PANTHER" id="PTHR34142">
    <property type="entry name" value="ENDO-BETA-1,4-GLUCANASE A"/>
    <property type="match status" value="1"/>
</dbReference>
<evidence type="ECO:0000256" key="7">
    <source>
        <dbReference type="ARBA" id="ARBA00023326"/>
    </source>
</evidence>
<comment type="similarity">
    <text evidence="2">Belongs to the glycosyl hydrolase 5 (cellulase A) family.</text>
</comment>
<evidence type="ECO:0000256" key="4">
    <source>
        <dbReference type="ARBA" id="ARBA00022801"/>
    </source>
</evidence>
<dbReference type="Pfam" id="PF00150">
    <property type="entry name" value="Cellulase"/>
    <property type="match status" value="1"/>
</dbReference>
<dbReference type="EC" id="3.2.1.4" evidence="3"/>
<evidence type="ECO:0000259" key="8">
    <source>
        <dbReference type="Pfam" id="PF00150"/>
    </source>
</evidence>
<evidence type="ECO:0000256" key="6">
    <source>
        <dbReference type="ARBA" id="ARBA00023295"/>
    </source>
</evidence>
<dbReference type="PANTHER" id="PTHR34142:SF1">
    <property type="entry name" value="GLYCOSIDE HYDROLASE FAMILY 5 DOMAIN-CONTAINING PROTEIN"/>
    <property type="match status" value="1"/>
</dbReference>
<keyword evidence="5" id="KW-0136">Cellulose degradation</keyword>
<accession>A0ABS6JDI0</accession>
<evidence type="ECO:0000256" key="1">
    <source>
        <dbReference type="ARBA" id="ARBA00000966"/>
    </source>
</evidence>
<sequence>MMMRRKILVIISFISVIAILFFIGFSGNNSSSAPSKLSIEEVNGQMTLVNEKGDIVQLKGMSTHGLQWYSAIVNHNAFAAFANDWNANVIRLAMYIGEAGYAQRPEQMMERVTSGIDHAIANDLYVIVDWHVHHPGDPNHEIYEGAMDFFKEISSMYPNHPNIIYELANEPNEGGDGVTNDIEGWRAVKSYAEPIIEMLRESGNENLIIVGTPNWSQRPDLAAEDPIDDDNTAYTLHFYSGSHNDGSLMDNARIALDNGVAVFVTEWGTSEASGNNGPYIEESDEWLDFLDEHHISWVNWSASNKQEASAAFIPYTILDPGENQAWSEDDLTDSGIYVRSKMRGEN</sequence>
<comment type="catalytic activity">
    <reaction evidence="1">
        <text>Endohydrolysis of (1-&gt;4)-beta-D-glucosidic linkages in cellulose, lichenin and cereal beta-D-glucans.</text>
        <dbReference type="EC" id="3.2.1.4"/>
    </reaction>
</comment>
<dbReference type="PROSITE" id="PS00659">
    <property type="entry name" value="GLYCOSYL_HYDROL_F5"/>
    <property type="match status" value="1"/>
</dbReference>
<evidence type="ECO:0000256" key="2">
    <source>
        <dbReference type="ARBA" id="ARBA00005641"/>
    </source>
</evidence>
<organism evidence="9 10">
    <name type="scientific">Evansella tamaricis</name>
    <dbReference type="NCBI Taxonomy" id="2069301"/>
    <lineage>
        <taxon>Bacteria</taxon>
        <taxon>Bacillati</taxon>
        <taxon>Bacillota</taxon>
        <taxon>Bacilli</taxon>
        <taxon>Bacillales</taxon>
        <taxon>Bacillaceae</taxon>
        <taxon>Evansella</taxon>
    </lineage>
</organism>
<comment type="caution">
    <text evidence="9">The sequence shown here is derived from an EMBL/GenBank/DDBJ whole genome shotgun (WGS) entry which is preliminary data.</text>
</comment>
<reference evidence="9 10" key="1">
    <citation type="submission" date="2021-06" db="EMBL/GenBank/DDBJ databases">
        <title>Bacillus sp. RD4P76, an endophyte from a halophyte.</title>
        <authorList>
            <person name="Sun J.-Q."/>
        </authorList>
    </citation>
    <scope>NUCLEOTIDE SEQUENCE [LARGE SCALE GENOMIC DNA]</scope>
    <source>
        <strain evidence="9 10">CGMCC 1.15917</strain>
    </source>
</reference>
<proteinExistence type="inferred from homology"/>
<dbReference type="Proteomes" id="UP000784880">
    <property type="component" value="Unassembled WGS sequence"/>
</dbReference>
<dbReference type="InterPro" id="IPR001547">
    <property type="entry name" value="Glyco_hydro_5"/>
</dbReference>
<keyword evidence="4 9" id="KW-0378">Hydrolase</keyword>
<dbReference type="EMBL" id="JAHQCS010000034">
    <property type="protein sequence ID" value="MBU9710495.1"/>
    <property type="molecule type" value="Genomic_DNA"/>
</dbReference>
<dbReference type="GO" id="GO:0016787">
    <property type="term" value="F:hydrolase activity"/>
    <property type="evidence" value="ECO:0007669"/>
    <property type="project" value="UniProtKB-KW"/>
</dbReference>
<protein>
    <recommendedName>
        <fullName evidence="3">cellulase</fullName>
        <ecNumber evidence="3">3.2.1.4</ecNumber>
    </recommendedName>
</protein>
<name>A0ABS6JDI0_9BACI</name>
<keyword evidence="7" id="KW-0119">Carbohydrate metabolism</keyword>
<keyword evidence="7" id="KW-0624">Polysaccharide degradation</keyword>
<keyword evidence="10" id="KW-1185">Reference proteome</keyword>
<keyword evidence="6" id="KW-0326">Glycosidase</keyword>
<dbReference type="InterPro" id="IPR018087">
    <property type="entry name" value="Glyco_hydro_5_CS"/>
</dbReference>
<gene>
    <name evidence="9" type="ORF">KS419_01880</name>
</gene>
<evidence type="ECO:0000256" key="5">
    <source>
        <dbReference type="ARBA" id="ARBA00023001"/>
    </source>
</evidence>
<evidence type="ECO:0000313" key="10">
    <source>
        <dbReference type="Proteomes" id="UP000784880"/>
    </source>
</evidence>
<evidence type="ECO:0000313" key="9">
    <source>
        <dbReference type="EMBL" id="MBU9710495.1"/>
    </source>
</evidence>